<evidence type="ECO:0000256" key="9">
    <source>
        <dbReference type="SAM" id="SignalP"/>
    </source>
</evidence>
<keyword evidence="5 7" id="KW-0378">Hydrolase</keyword>
<dbReference type="EMBL" id="HG934468">
    <property type="protein sequence ID" value="CDN31315.1"/>
    <property type="molecule type" value="Genomic_DNA"/>
</dbReference>
<evidence type="ECO:0000256" key="2">
    <source>
        <dbReference type="ARBA" id="ARBA00008524"/>
    </source>
</evidence>
<dbReference type="Gene3D" id="3.30.750.44">
    <property type="match status" value="1"/>
</dbReference>
<keyword evidence="9" id="KW-0732">Signal</keyword>
<dbReference type="Pfam" id="PF26549">
    <property type="entry name" value="Tricorn_N"/>
    <property type="match status" value="1"/>
</dbReference>
<dbReference type="PATRIC" id="fig|1433126.3.peg.1213"/>
<dbReference type="InterPro" id="IPR001478">
    <property type="entry name" value="PDZ"/>
</dbReference>
<organism evidence="11 12">
    <name type="scientific">Mucinivorans hirudinis</name>
    <dbReference type="NCBI Taxonomy" id="1433126"/>
    <lineage>
        <taxon>Bacteria</taxon>
        <taxon>Pseudomonadati</taxon>
        <taxon>Bacteroidota</taxon>
        <taxon>Bacteroidia</taxon>
        <taxon>Bacteroidales</taxon>
        <taxon>Rikenellaceae</taxon>
        <taxon>Mucinivorans</taxon>
    </lineage>
</organism>
<evidence type="ECO:0000256" key="6">
    <source>
        <dbReference type="ARBA" id="ARBA00022825"/>
    </source>
</evidence>
<feature type="active site" description="Charge relay system" evidence="8">
    <location>
        <position position="736"/>
    </location>
</feature>
<proteinExistence type="inferred from homology"/>
<sequence>MLKHLLSLAALFIVGAATAQSPLWLRGSAISPDGKTIAFTYKGNIFTVPVTGGKAKAITTNAAHDTRPVWSPDSKKIAFASNRDGSFNVFLTSAEGGVAKKITTNSSNEYPVTFADANTILFTAGTVADAKSDMFPSGTFFQVWSVDTKGSRPQLYNSLPLDNIAVKNGKVLYNDVKGYEDPWRKHHTSSITRDVWLLENGKYKKLTDFKGEDRNPVWASDGTTYYYLSEQDGTFNVYKNSINGGKAQQVTAHKKHPVRYLSIADDGTMAYSYDGELYTVKDGGKPQKIAVEIVADEFEPEVRTQFLSGGVGQMAVSPSGKEIAFIVRGDVYVTSTDYNTTKRITNTPEQERDVDFSPDGRSILYSSERNGIWNIYQSSIVREGEKQFTYATDIVEKPVTNAKVASFQGRYSPDGKQIAYLEDRTTLKVADLATGKSRTILDGKFNYSYSDGDQYFTWSPDGKYILSKYIGIGGWNNPDMALIEVANGNVTNLTESGYSDGGGKWVLDGRAMLWGSDRAGMRSHGSWGATADAYLMFFDDEAYDRFRMTKEEAEVNPKDTTKKELKLDLDNRRNRIIRVTGNSSSLADFVLSKDGNKLYYLTSFEGQPDLWERDFKENTTKILVKGAGWGSLTPDKEGKNIYMASGGGLKKIEVASGKVTPIAFNAQFDHKAAAERQYIFEHAWQQVADKFYVVDIHGVDWKGYREAYSRFLPYINNNFDFAEMLGEMLGELNGSHTGARYRPFGGAALAVASLGAFFDNGHKGDGLLIEEIIAGSPLQKYGSKVQKGEIITKIDGTQISAGADYNSLLAGKAGKQIELTIYNPTTKHTYNQPIKAISQGENGELLYRRWVQQRRDMVSQISGGKVGYVHVRGMNSESFREVYAELLGRYRQCDAVVIDTRHNGGGWLHDDLATLLSGKEYQKFTPRGNYIGSDPYNKWTKPSIVLQCEDNYSNAHGFPWLYKELGIGKLVGAPVPGTMTAVWWETQIDPSLVFGIPQVAVQDMRGKYHENTELQPDIEVYNRPEEVLAGKDYQLEVAVKELMKK</sequence>
<evidence type="ECO:0000256" key="5">
    <source>
        <dbReference type="ARBA" id="ARBA00022801"/>
    </source>
</evidence>
<dbReference type="eggNOG" id="COG0793">
    <property type="taxonomic scope" value="Bacteria"/>
</dbReference>
<evidence type="ECO:0000256" key="3">
    <source>
        <dbReference type="ARBA" id="ARBA00022490"/>
    </source>
</evidence>
<dbReference type="Pfam" id="PF14685">
    <property type="entry name" value="PDZ_Tricorn"/>
    <property type="match status" value="1"/>
</dbReference>
<dbReference type="InterPro" id="IPR005151">
    <property type="entry name" value="Tail-specific_protease"/>
</dbReference>
<feature type="active site" description="Nucleophile" evidence="8">
    <location>
        <position position="953"/>
    </location>
</feature>
<dbReference type="Gene3D" id="3.90.226.10">
    <property type="entry name" value="2-enoyl-CoA Hydratase, Chain A, domain 1"/>
    <property type="match status" value="1"/>
</dbReference>
<dbReference type="PIRSF" id="PIRSF036421">
    <property type="entry name" value="Tricorn_protease"/>
    <property type="match status" value="1"/>
</dbReference>
<dbReference type="InterPro" id="IPR029045">
    <property type="entry name" value="ClpP/crotonase-like_dom_sf"/>
</dbReference>
<name>A0A060R7P4_9BACT</name>
<feature type="chain" id="PRO_5001590669" description="Tricorn protease homolog" evidence="9">
    <location>
        <begin position="20"/>
        <end position="1045"/>
    </location>
</feature>
<dbReference type="InterPro" id="IPR028204">
    <property type="entry name" value="Tricorn_C1"/>
</dbReference>
<dbReference type="CDD" id="cd07562">
    <property type="entry name" value="Peptidase_S41_TRI"/>
    <property type="match status" value="1"/>
</dbReference>
<dbReference type="InterPro" id="IPR029414">
    <property type="entry name" value="Tricorn_PDZ"/>
</dbReference>
<evidence type="ECO:0000256" key="8">
    <source>
        <dbReference type="PIRSR" id="PIRSR036421-1"/>
    </source>
</evidence>
<gene>
    <name evidence="11" type="ORF">BN938_1221</name>
</gene>
<accession>A0A060R7P4</accession>
<dbReference type="EC" id="3.4.21.-" evidence="7"/>
<comment type="subcellular location">
    <subcellularLocation>
        <location evidence="1 7">Cytoplasm</location>
    </subcellularLocation>
</comment>
<dbReference type="SUPFAM" id="SSF69304">
    <property type="entry name" value="Tricorn protease N-terminal domain"/>
    <property type="match status" value="1"/>
</dbReference>
<dbReference type="SUPFAM" id="SSF50969">
    <property type="entry name" value="YVTN repeat-like/Quinoprotein amine dehydrogenase"/>
    <property type="match status" value="1"/>
</dbReference>
<feature type="active site" description="Charge relay system" evidence="8">
    <location>
        <position position="1010"/>
    </location>
</feature>
<dbReference type="InterPro" id="IPR011659">
    <property type="entry name" value="WD40"/>
</dbReference>
<dbReference type="Proteomes" id="UP000027616">
    <property type="component" value="Chromosome I"/>
</dbReference>
<dbReference type="SUPFAM" id="SSF50156">
    <property type="entry name" value="PDZ domain-like"/>
    <property type="match status" value="1"/>
</dbReference>
<evidence type="ECO:0000313" key="12">
    <source>
        <dbReference type="Proteomes" id="UP000027616"/>
    </source>
</evidence>
<dbReference type="Gene3D" id="2.120.10.60">
    <property type="entry name" value="Tricorn protease N-terminal domain"/>
    <property type="match status" value="3"/>
</dbReference>
<dbReference type="Pfam" id="PF14684">
    <property type="entry name" value="Tricorn_C1"/>
    <property type="match status" value="1"/>
</dbReference>
<dbReference type="GO" id="GO:0006508">
    <property type="term" value="P:proteolysis"/>
    <property type="evidence" value="ECO:0007669"/>
    <property type="project" value="UniProtKB-UniRule"/>
</dbReference>
<dbReference type="AlphaFoldDB" id="A0A060R7P4"/>
<evidence type="ECO:0000313" key="11">
    <source>
        <dbReference type="EMBL" id="CDN31315.1"/>
    </source>
</evidence>
<feature type="signal peptide" evidence="9">
    <location>
        <begin position="1"/>
        <end position="19"/>
    </location>
</feature>
<evidence type="ECO:0000256" key="4">
    <source>
        <dbReference type="ARBA" id="ARBA00022670"/>
    </source>
</evidence>
<evidence type="ECO:0000256" key="1">
    <source>
        <dbReference type="ARBA" id="ARBA00004496"/>
    </source>
</evidence>
<dbReference type="STRING" id="1433126.BN938_1221"/>
<dbReference type="eggNOG" id="COG4946">
    <property type="taxonomic scope" value="Bacteria"/>
</dbReference>
<keyword evidence="3 7" id="KW-0963">Cytoplasm</keyword>
<dbReference type="SUPFAM" id="SSF52096">
    <property type="entry name" value="ClpP/crotonase"/>
    <property type="match status" value="1"/>
</dbReference>
<dbReference type="InterPro" id="IPR012393">
    <property type="entry name" value="Tricorn_protease"/>
</dbReference>
<dbReference type="Pfam" id="PF07676">
    <property type="entry name" value="PD40"/>
    <property type="match status" value="1"/>
</dbReference>
<comment type="function">
    <text evidence="7">Degrades oligopeptides.</text>
</comment>
<dbReference type="Pfam" id="PF03572">
    <property type="entry name" value="Peptidase_S41"/>
    <property type="match status" value="1"/>
</dbReference>
<dbReference type="InterPro" id="IPR011044">
    <property type="entry name" value="Quino_amine_DH_bsu"/>
</dbReference>
<protein>
    <recommendedName>
        <fullName evidence="7">Tricorn protease homolog</fullName>
        <ecNumber evidence="7">3.4.21.-</ecNumber>
    </recommendedName>
</protein>
<comment type="similarity">
    <text evidence="2 7">Belongs to the peptidase S41B family.</text>
</comment>
<keyword evidence="4 7" id="KW-0645">Protease</keyword>
<evidence type="ECO:0000256" key="7">
    <source>
        <dbReference type="PIRNR" id="PIRNR036421"/>
    </source>
</evidence>
<dbReference type="HOGENOM" id="CLU_005503_0_0_10"/>
<dbReference type="Gene3D" id="2.30.42.10">
    <property type="match status" value="1"/>
</dbReference>
<reference evidence="11 12" key="1">
    <citation type="journal article" date="2015" name="Genome Announc.">
        <title>Complete Genome Sequence of the Novel Leech Symbiont Mucinivorans hirudinis M3T.</title>
        <authorList>
            <person name="Nelson M.C."/>
            <person name="Bomar L."/>
            <person name="Graf J."/>
        </authorList>
    </citation>
    <scope>NUCLEOTIDE SEQUENCE [LARGE SCALE GENOMIC DNA]</scope>
    <source>
        <strain evidence="12">M3</strain>
    </source>
</reference>
<dbReference type="InterPro" id="IPR036034">
    <property type="entry name" value="PDZ_sf"/>
</dbReference>
<dbReference type="PANTHER" id="PTHR43253:SF1">
    <property type="entry name" value="TRICORN PROTEASE HOMOLOG 2-RELATED"/>
    <property type="match status" value="1"/>
</dbReference>
<evidence type="ECO:0000259" key="10">
    <source>
        <dbReference type="SMART" id="SM00228"/>
    </source>
</evidence>
<dbReference type="OrthoDB" id="9815657at2"/>
<keyword evidence="12" id="KW-1185">Reference proteome</keyword>
<keyword evidence="6 7" id="KW-0720">Serine protease</keyword>
<dbReference type="SUPFAM" id="SSF82171">
    <property type="entry name" value="DPP6 N-terminal domain-like"/>
    <property type="match status" value="1"/>
</dbReference>
<dbReference type="GO" id="GO:0005737">
    <property type="term" value="C:cytoplasm"/>
    <property type="evidence" value="ECO:0007669"/>
    <property type="project" value="UniProtKB-SubCell"/>
</dbReference>
<dbReference type="GO" id="GO:0008236">
    <property type="term" value="F:serine-type peptidase activity"/>
    <property type="evidence" value="ECO:0007669"/>
    <property type="project" value="UniProtKB-UniRule"/>
</dbReference>
<dbReference type="PANTHER" id="PTHR43253">
    <property type="entry name" value="TRICORN PROTEASE HOMOLOG 2-RELATED"/>
    <property type="match status" value="1"/>
</dbReference>
<dbReference type="KEGG" id="rbc:BN938_1221"/>
<dbReference type="SMART" id="SM00228">
    <property type="entry name" value="PDZ"/>
    <property type="match status" value="1"/>
</dbReference>
<feature type="domain" description="PDZ" evidence="10">
    <location>
        <begin position="752"/>
        <end position="825"/>
    </location>
</feature>